<evidence type="ECO:0000313" key="2">
    <source>
        <dbReference type="EMBL" id="KAJ7677481.1"/>
    </source>
</evidence>
<keyword evidence="3" id="KW-1185">Reference proteome</keyword>
<dbReference type="Proteomes" id="UP001221757">
    <property type="component" value="Unassembled WGS sequence"/>
</dbReference>
<evidence type="ECO:0008006" key="4">
    <source>
        <dbReference type="Google" id="ProtNLM"/>
    </source>
</evidence>
<feature type="signal peptide" evidence="1">
    <location>
        <begin position="1"/>
        <end position="23"/>
    </location>
</feature>
<evidence type="ECO:0000256" key="1">
    <source>
        <dbReference type="SAM" id="SignalP"/>
    </source>
</evidence>
<evidence type="ECO:0000313" key="3">
    <source>
        <dbReference type="Proteomes" id="UP001221757"/>
    </source>
</evidence>
<comment type="caution">
    <text evidence="2">The sequence shown here is derived from an EMBL/GenBank/DDBJ whole genome shotgun (WGS) entry which is preliminary data.</text>
</comment>
<feature type="chain" id="PRO_5042063753" description="Ser-Thr-rich glycosyl-phosphatidyl-inositol-anchored membrane family-domain-containing protein" evidence="1">
    <location>
        <begin position="24"/>
        <end position="153"/>
    </location>
</feature>
<protein>
    <recommendedName>
        <fullName evidence="4">Ser-Thr-rich glycosyl-phosphatidyl-inositol-anchored membrane family-domain-containing protein</fullName>
    </recommendedName>
</protein>
<accession>A0AAD7D3S1</accession>
<proteinExistence type="predicted"/>
<keyword evidence="1" id="KW-0732">Signal</keyword>
<reference evidence="2" key="1">
    <citation type="submission" date="2023-03" db="EMBL/GenBank/DDBJ databases">
        <title>Massive genome expansion in bonnet fungi (Mycena s.s.) driven by repeated elements and novel gene families across ecological guilds.</title>
        <authorList>
            <consortium name="Lawrence Berkeley National Laboratory"/>
            <person name="Harder C.B."/>
            <person name="Miyauchi S."/>
            <person name="Viragh M."/>
            <person name="Kuo A."/>
            <person name="Thoen E."/>
            <person name="Andreopoulos B."/>
            <person name="Lu D."/>
            <person name="Skrede I."/>
            <person name="Drula E."/>
            <person name="Henrissat B."/>
            <person name="Morin E."/>
            <person name="Kohler A."/>
            <person name="Barry K."/>
            <person name="LaButti K."/>
            <person name="Morin E."/>
            <person name="Salamov A."/>
            <person name="Lipzen A."/>
            <person name="Mereny Z."/>
            <person name="Hegedus B."/>
            <person name="Baldrian P."/>
            <person name="Stursova M."/>
            <person name="Weitz H."/>
            <person name="Taylor A."/>
            <person name="Grigoriev I.V."/>
            <person name="Nagy L.G."/>
            <person name="Martin F."/>
            <person name="Kauserud H."/>
        </authorList>
    </citation>
    <scope>NUCLEOTIDE SEQUENCE</scope>
    <source>
        <strain evidence="2">CBHHK067</strain>
    </source>
</reference>
<dbReference type="EMBL" id="JARKIE010000138">
    <property type="protein sequence ID" value="KAJ7677481.1"/>
    <property type="molecule type" value="Genomic_DNA"/>
</dbReference>
<dbReference type="AlphaFoldDB" id="A0AAD7D3S1"/>
<organism evidence="2 3">
    <name type="scientific">Mycena rosella</name>
    <name type="common">Pink bonnet</name>
    <name type="synonym">Agaricus rosellus</name>
    <dbReference type="NCBI Taxonomy" id="1033263"/>
    <lineage>
        <taxon>Eukaryota</taxon>
        <taxon>Fungi</taxon>
        <taxon>Dikarya</taxon>
        <taxon>Basidiomycota</taxon>
        <taxon>Agaricomycotina</taxon>
        <taxon>Agaricomycetes</taxon>
        <taxon>Agaricomycetidae</taxon>
        <taxon>Agaricales</taxon>
        <taxon>Marasmiineae</taxon>
        <taxon>Mycenaceae</taxon>
        <taxon>Mycena</taxon>
    </lineage>
</organism>
<gene>
    <name evidence="2" type="ORF">B0H17DRAFT_944859</name>
</gene>
<sequence length="153" mass="16149">MFSAFTSSGLLFAVLSSLAAVHALCLPCQVGQAPLALNTPSPSAPASRRGVYSPSIIKPDGSTKWVRGTEVNVTWSTSDMPKSITNPHGTILLGHLEPGNPSEHLDLAHPLAEGFNIRDGHRTISVPAVPPRGDYIIVLMGDSGNRSPVFSIE</sequence>
<name>A0AAD7D3S1_MYCRO</name>